<feature type="compositionally biased region" description="Basic and acidic residues" evidence="1">
    <location>
        <begin position="65"/>
        <end position="76"/>
    </location>
</feature>
<organism evidence="2 3">
    <name type="scientific">Tanacetum coccineum</name>
    <dbReference type="NCBI Taxonomy" id="301880"/>
    <lineage>
        <taxon>Eukaryota</taxon>
        <taxon>Viridiplantae</taxon>
        <taxon>Streptophyta</taxon>
        <taxon>Embryophyta</taxon>
        <taxon>Tracheophyta</taxon>
        <taxon>Spermatophyta</taxon>
        <taxon>Magnoliopsida</taxon>
        <taxon>eudicotyledons</taxon>
        <taxon>Gunneridae</taxon>
        <taxon>Pentapetalae</taxon>
        <taxon>asterids</taxon>
        <taxon>campanulids</taxon>
        <taxon>Asterales</taxon>
        <taxon>Asteraceae</taxon>
        <taxon>Asteroideae</taxon>
        <taxon>Anthemideae</taxon>
        <taxon>Anthemidinae</taxon>
        <taxon>Tanacetum</taxon>
    </lineage>
</organism>
<gene>
    <name evidence="2" type="ORF">Tco_0727646</name>
</gene>
<feature type="region of interest" description="Disordered" evidence="1">
    <location>
        <begin position="132"/>
        <end position="161"/>
    </location>
</feature>
<comment type="caution">
    <text evidence="2">The sequence shown here is derived from an EMBL/GenBank/DDBJ whole genome shotgun (WGS) entry which is preliminary data.</text>
</comment>
<dbReference type="EMBL" id="BQNB010010472">
    <property type="protein sequence ID" value="GJS77765.1"/>
    <property type="molecule type" value="Genomic_DNA"/>
</dbReference>
<reference evidence="2" key="2">
    <citation type="submission" date="2022-01" db="EMBL/GenBank/DDBJ databases">
        <authorList>
            <person name="Yamashiro T."/>
            <person name="Shiraishi A."/>
            <person name="Satake H."/>
            <person name="Nakayama K."/>
        </authorList>
    </citation>
    <scope>NUCLEOTIDE SEQUENCE</scope>
</reference>
<keyword evidence="3" id="KW-1185">Reference proteome</keyword>
<reference evidence="2" key="1">
    <citation type="journal article" date="2022" name="Int. J. Mol. Sci.">
        <title>Draft Genome of Tanacetum Coccineum: Genomic Comparison of Closely Related Tanacetum-Family Plants.</title>
        <authorList>
            <person name="Yamashiro T."/>
            <person name="Shiraishi A."/>
            <person name="Nakayama K."/>
            <person name="Satake H."/>
        </authorList>
    </citation>
    <scope>NUCLEOTIDE SEQUENCE</scope>
</reference>
<evidence type="ECO:0000313" key="2">
    <source>
        <dbReference type="EMBL" id="GJS77765.1"/>
    </source>
</evidence>
<feature type="region of interest" description="Disordered" evidence="1">
    <location>
        <begin position="55"/>
        <end position="81"/>
    </location>
</feature>
<dbReference type="Proteomes" id="UP001151760">
    <property type="component" value="Unassembled WGS sequence"/>
</dbReference>
<feature type="compositionally biased region" description="Basic and acidic residues" evidence="1">
    <location>
        <begin position="245"/>
        <end position="265"/>
    </location>
</feature>
<evidence type="ECO:0000256" key="1">
    <source>
        <dbReference type="SAM" id="MobiDB-lite"/>
    </source>
</evidence>
<name>A0ABQ4YJV5_9ASTR</name>
<proteinExistence type="predicted"/>
<protein>
    <submittedName>
        <fullName evidence="2">Uncharacterized protein</fullName>
    </submittedName>
</protein>
<feature type="region of interest" description="Disordered" evidence="1">
    <location>
        <begin position="232"/>
        <end position="277"/>
    </location>
</feature>
<evidence type="ECO:0000313" key="3">
    <source>
        <dbReference type="Proteomes" id="UP001151760"/>
    </source>
</evidence>
<sequence length="341" mass="39340">MPNVDILRNLYRWPFPRRQETIGECSCSDRFLDLDRREECTKLWGIHKQKQRVESFDDDLDEEDASKQGRESDKTKSMFQDSDFDVLNDDMEDVEGENSFYSYHLECACSALHLLLLVSITTLQPLPTIDPKDKGKGVLVEEESKKPKKVKKKGSRQEEATSAALVEEFDEIQDKINADHELAKQLAAERAEAIRNKPPTRTQVRNRVIKHLCRVSGSSSLSFGKKVGFDDFKPIDDDNQQQAESTKKRPKADSEEESSKKQKLEEDNDAEKEELRDSMIAFPRDDVAIDVESLATKYPIVNWKIHILNENMMYYQINRADGSSKNYKIFSEMLDDLTDKM</sequence>
<accession>A0ABQ4YJV5</accession>